<dbReference type="STRING" id="768671.ThimaDRAFT_3857"/>
<evidence type="ECO:0000313" key="2">
    <source>
        <dbReference type="Proteomes" id="UP000005459"/>
    </source>
</evidence>
<reference evidence="1 2" key="1">
    <citation type="submission" date="2011-06" db="EMBL/GenBank/DDBJ databases">
        <title>The draft genome of Thiocapsa marina 5811.</title>
        <authorList>
            <consortium name="US DOE Joint Genome Institute (JGI-PGF)"/>
            <person name="Lucas S."/>
            <person name="Han J."/>
            <person name="Cheng J.-F."/>
            <person name="Goodwin L."/>
            <person name="Pitluck S."/>
            <person name="Peters L."/>
            <person name="Land M.L."/>
            <person name="Hauser L."/>
            <person name="Vogl K."/>
            <person name="Liu Z."/>
            <person name="Imhoff J."/>
            <person name="Thiel V."/>
            <person name="Frigaard N.-U."/>
            <person name="Bryant D."/>
            <person name="Woyke T.J."/>
        </authorList>
    </citation>
    <scope>NUCLEOTIDE SEQUENCE [LARGE SCALE GENOMIC DNA]</scope>
    <source>
        <strain evidence="1 2">5811</strain>
    </source>
</reference>
<gene>
    <name evidence="1" type="ORF">ThimaDRAFT_3857</name>
</gene>
<dbReference type="AlphaFoldDB" id="F9UG04"/>
<dbReference type="RefSeq" id="WP_007194729.1">
    <property type="nucleotide sequence ID" value="NZ_AFWV01000013.1"/>
</dbReference>
<keyword evidence="2" id="KW-1185">Reference proteome</keyword>
<proteinExistence type="predicted"/>
<accession>F9UG04</accession>
<organism evidence="1 2">
    <name type="scientific">Thiocapsa marina 5811</name>
    <dbReference type="NCBI Taxonomy" id="768671"/>
    <lineage>
        <taxon>Bacteria</taxon>
        <taxon>Pseudomonadati</taxon>
        <taxon>Pseudomonadota</taxon>
        <taxon>Gammaproteobacteria</taxon>
        <taxon>Chromatiales</taxon>
        <taxon>Chromatiaceae</taxon>
        <taxon>Thiocapsa</taxon>
    </lineage>
</organism>
<dbReference type="Proteomes" id="UP000005459">
    <property type="component" value="Unassembled WGS sequence"/>
</dbReference>
<evidence type="ECO:0000313" key="1">
    <source>
        <dbReference type="EMBL" id="EGV17028.1"/>
    </source>
</evidence>
<sequence length="269" mass="30202">MISFAAQKKTVDALSRALKPLSSEQALPVGDLADAFEEAIKACAHLDLSSLANDLKEEAEGVRLRLEKALASRREDLLKAAREHEFPHKRFSDYDHVGPFKISYKGRSVLLALGSERFETLSEANGAALFELIQERTTGLERDAMPREVFFQTLKDALRLAKTMGHAEDGRVAVRALYPFVVLARHGRSEAFLNKPDGRTFKDYPLTQFLYELARFGRDGWRCGDELLRTQTPNMATISQGKTLMLPNLDAQDGTSHRIAVLWIEKREG</sequence>
<protein>
    <submittedName>
        <fullName evidence="1">Uncharacterized protein</fullName>
    </submittedName>
</protein>
<dbReference type="EMBL" id="AFWV01000013">
    <property type="protein sequence ID" value="EGV17028.1"/>
    <property type="molecule type" value="Genomic_DNA"/>
</dbReference>
<name>F9UG04_9GAMM</name>